<dbReference type="Gene3D" id="4.10.240.10">
    <property type="entry name" value="Zn(2)-C6 fungal-type DNA-binding domain"/>
    <property type="match status" value="1"/>
</dbReference>
<dbReference type="GO" id="GO:0008270">
    <property type="term" value="F:zinc ion binding"/>
    <property type="evidence" value="ECO:0007669"/>
    <property type="project" value="InterPro"/>
</dbReference>
<dbReference type="AlphaFoldDB" id="A0AAV9WX20"/>
<evidence type="ECO:0000259" key="3">
    <source>
        <dbReference type="PROSITE" id="PS50048"/>
    </source>
</evidence>
<evidence type="ECO:0000313" key="5">
    <source>
        <dbReference type="Proteomes" id="UP001365542"/>
    </source>
</evidence>
<dbReference type="InterPro" id="IPR052400">
    <property type="entry name" value="Zn2-C6_fungal_TF"/>
</dbReference>
<dbReference type="Pfam" id="PF00172">
    <property type="entry name" value="Zn_clus"/>
    <property type="match status" value="1"/>
</dbReference>
<gene>
    <name evidence="4" type="ORF">TWF694_004643</name>
</gene>
<dbReference type="PANTHER" id="PTHR47657:SF7">
    <property type="entry name" value="STEROL REGULATORY ELEMENT-BINDING PROTEIN ECM22"/>
    <property type="match status" value="1"/>
</dbReference>
<accession>A0AAV9WX20</accession>
<dbReference type="InterPro" id="IPR036864">
    <property type="entry name" value="Zn2-C6_fun-type_DNA-bd_sf"/>
</dbReference>
<dbReference type="Pfam" id="PF11951">
    <property type="entry name" value="Fungal_trans_2"/>
    <property type="match status" value="1"/>
</dbReference>
<dbReference type="EMBL" id="JAVHJO010000015">
    <property type="protein sequence ID" value="KAK6527663.1"/>
    <property type="molecule type" value="Genomic_DNA"/>
</dbReference>
<dbReference type="PROSITE" id="PS00463">
    <property type="entry name" value="ZN2_CY6_FUNGAL_1"/>
    <property type="match status" value="1"/>
</dbReference>
<keyword evidence="1" id="KW-0539">Nucleus</keyword>
<sequence>MDKVSDSPFVSLQPAQFTPHSTVLHFRQEQPSEPNSGSRIRRFHHKTRTGCRECKQKRRKCNEEKPSCQGCIKSGTECHYELVIPPRVQPKNRKRPTRKPAPNRFVFIEFDEDGSHSNRAGPVLQNNSNNNDRRELQLSAPSAKWQSAPSTCLLQGGFISDESHTPITAEVECIYLFRNFTYLTLPMQTYDPKMWGKVTFEFSYSQEYLYHTIVALALSHQRFIRGQSERQPQEVSHYMKALTGFRAVISDSKNTLALNQRGWIALMVTSATLSMYIMSASIGSFETSCDTYFSLSRGTMEMLMETMKRGVPMVASGHEFIGRRIQSIFALEGPLIREFPGLDYASSGDYKAITRASAQEFSTILRSLTIQDRHSMNVAKALALLKPTLEWASRTDAALVQHFRAKSTKAYLVMAHYFAALWKIKVIIEEISNKGLWQEESGTVDLFWWLKLPKDLCKRSIELLEEEPIERISWVKNVIQELESG</sequence>
<dbReference type="SMART" id="SM00066">
    <property type="entry name" value="GAL4"/>
    <property type="match status" value="1"/>
</dbReference>
<comment type="caution">
    <text evidence="4">The sequence shown here is derived from an EMBL/GenBank/DDBJ whole genome shotgun (WGS) entry which is preliminary data.</text>
</comment>
<evidence type="ECO:0000256" key="1">
    <source>
        <dbReference type="ARBA" id="ARBA00023242"/>
    </source>
</evidence>
<dbReference type="SUPFAM" id="SSF57701">
    <property type="entry name" value="Zn2/Cys6 DNA-binding domain"/>
    <property type="match status" value="1"/>
</dbReference>
<dbReference type="PANTHER" id="PTHR47657">
    <property type="entry name" value="STEROL REGULATORY ELEMENT-BINDING PROTEIN ECM22"/>
    <property type="match status" value="1"/>
</dbReference>
<dbReference type="GO" id="GO:0000981">
    <property type="term" value="F:DNA-binding transcription factor activity, RNA polymerase II-specific"/>
    <property type="evidence" value="ECO:0007669"/>
    <property type="project" value="InterPro"/>
</dbReference>
<dbReference type="CDD" id="cd00067">
    <property type="entry name" value="GAL4"/>
    <property type="match status" value="1"/>
</dbReference>
<keyword evidence="5" id="KW-1185">Reference proteome</keyword>
<dbReference type="Proteomes" id="UP001365542">
    <property type="component" value="Unassembled WGS sequence"/>
</dbReference>
<feature type="compositionally biased region" description="Basic residues" evidence="2">
    <location>
        <begin position="39"/>
        <end position="48"/>
    </location>
</feature>
<organism evidence="4 5">
    <name type="scientific">Orbilia ellipsospora</name>
    <dbReference type="NCBI Taxonomy" id="2528407"/>
    <lineage>
        <taxon>Eukaryota</taxon>
        <taxon>Fungi</taxon>
        <taxon>Dikarya</taxon>
        <taxon>Ascomycota</taxon>
        <taxon>Pezizomycotina</taxon>
        <taxon>Orbiliomycetes</taxon>
        <taxon>Orbiliales</taxon>
        <taxon>Orbiliaceae</taxon>
        <taxon>Orbilia</taxon>
    </lineage>
</organism>
<reference evidence="4 5" key="1">
    <citation type="submission" date="2019-10" db="EMBL/GenBank/DDBJ databases">
        <authorList>
            <person name="Palmer J.M."/>
        </authorList>
    </citation>
    <scope>NUCLEOTIDE SEQUENCE [LARGE SCALE GENOMIC DNA]</scope>
    <source>
        <strain evidence="4 5">TWF694</strain>
    </source>
</reference>
<feature type="compositionally biased region" description="Polar residues" evidence="2">
    <location>
        <begin position="29"/>
        <end position="38"/>
    </location>
</feature>
<dbReference type="InterPro" id="IPR001138">
    <property type="entry name" value="Zn2Cys6_DnaBD"/>
</dbReference>
<dbReference type="InterPro" id="IPR021858">
    <property type="entry name" value="Fun_TF"/>
</dbReference>
<feature type="domain" description="Zn(2)-C6 fungal-type" evidence="3">
    <location>
        <begin position="50"/>
        <end position="80"/>
    </location>
</feature>
<feature type="region of interest" description="Disordered" evidence="2">
    <location>
        <begin position="28"/>
        <end position="48"/>
    </location>
</feature>
<name>A0AAV9WX20_9PEZI</name>
<protein>
    <recommendedName>
        <fullName evidence="3">Zn(2)-C6 fungal-type domain-containing protein</fullName>
    </recommendedName>
</protein>
<dbReference type="PROSITE" id="PS50048">
    <property type="entry name" value="ZN2_CY6_FUNGAL_2"/>
    <property type="match status" value="1"/>
</dbReference>
<evidence type="ECO:0000313" key="4">
    <source>
        <dbReference type="EMBL" id="KAK6527663.1"/>
    </source>
</evidence>
<evidence type="ECO:0000256" key="2">
    <source>
        <dbReference type="SAM" id="MobiDB-lite"/>
    </source>
</evidence>
<proteinExistence type="predicted"/>